<evidence type="ECO:0000313" key="2">
    <source>
        <dbReference type="Proteomes" id="UP000294299"/>
    </source>
</evidence>
<sequence>MQPVTLKEDEVVIDILLSVLTMYTVQSRFQHTLNVKSTIISINLRVFNLLQFS</sequence>
<protein>
    <submittedName>
        <fullName evidence="1">Uncharacterized protein</fullName>
    </submittedName>
</protein>
<keyword evidence="2" id="KW-1185">Reference proteome</keyword>
<reference evidence="1 2" key="1">
    <citation type="submission" date="2019-02" db="EMBL/GenBank/DDBJ databases">
        <authorList>
            <person name="Lehtovirta-Morley E L."/>
        </authorList>
    </citation>
    <scope>NUCLEOTIDE SEQUENCE [LARGE SCALE GENOMIC DNA]</scope>
    <source>
        <strain evidence="1">NFRAN1</strain>
    </source>
</reference>
<dbReference type="AlphaFoldDB" id="A0A484IB26"/>
<dbReference type="KEGG" id="nfn:NFRAN_1105"/>
<dbReference type="Proteomes" id="UP000294299">
    <property type="component" value="Chromosome NFRAN"/>
</dbReference>
<accession>A0A484IB26</accession>
<organism evidence="1 2">
    <name type="scientific">Candidatus Nitrosocosmicus franklandianus</name>
    <dbReference type="NCBI Taxonomy" id="1798806"/>
    <lineage>
        <taxon>Archaea</taxon>
        <taxon>Nitrososphaerota</taxon>
        <taxon>Nitrososphaeria</taxon>
        <taxon>Nitrososphaerales</taxon>
        <taxon>Nitrososphaeraceae</taxon>
        <taxon>Candidatus Nitrosocosmicus</taxon>
    </lineage>
</organism>
<name>A0A484IB26_9ARCH</name>
<evidence type="ECO:0000313" key="1">
    <source>
        <dbReference type="EMBL" id="VFJ13427.1"/>
    </source>
</evidence>
<proteinExistence type="predicted"/>
<gene>
    <name evidence="1" type="ORF">NFRAN_1105</name>
</gene>
<dbReference type="EMBL" id="LR216287">
    <property type="protein sequence ID" value="VFJ13427.1"/>
    <property type="molecule type" value="Genomic_DNA"/>
</dbReference>